<comment type="caution">
    <text evidence="3">The sequence shown here is derived from an EMBL/GenBank/DDBJ whole genome shotgun (WGS) entry which is preliminary data.</text>
</comment>
<keyword evidence="4" id="KW-1185">Reference proteome</keyword>
<feature type="compositionally biased region" description="Polar residues" evidence="1">
    <location>
        <begin position="87"/>
        <end position="118"/>
    </location>
</feature>
<reference evidence="3 4" key="1">
    <citation type="journal article" date="2013" name="Curr. Biol.">
        <title>The Genome of the Foraminiferan Reticulomyxa filosa.</title>
        <authorList>
            <person name="Glockner G."/>
            <person name="Hulsmann N."/>
            <person name="Schleicher M."/>
            <person name="Noegel A.A."/>
            <person name="Eichinger L."/>
            <person name="Gallinger C."/>
            <person name="Pawlowski J."/>
            <person name="Sierra R."/>
            <person name="Euteneuer U."/>
            <person name="Pillet L."/>
            <person name="Moustafa A."/>
            <person name="Platzer M."/>
            <person name="Groth M."/>
            <person name="Szafranski K."/>
            <person name="Schliwa M."/>
        </authorList>
    </citation>
    <scope>NUCLEOTIDE SEQUENCE [LARGE SCALE GENOMIC DNA]</scope>
</reference>
<dbReference type="Proteomes" id="UP000023152">
    <property type="component" value="Unassembled WGS sequence"/>
</dbReference>
<organism evidence="3 4">
    <name type="scientific">Reticulomyxa filosa</name>
    <dbReference type="NCBI Taxonomy" id="46433"/>
    <lineage>
        <taxon>Eukaryota</taxon>
        <taxon>Sar</taxon>
        <taxon>Rhizaria</taxon>
        <taxon>Retaria</taxon>
        <taxon>Foraminifera</taxon>
        <taxon>Monothalamids</taxon>
        <taxon>Reticulomyxidae</taxon>
        <taxon>Reticulomyxa</taxon>
    </lineage>
</organism>
<protein>
    <submittedName>
        <fullName evidence="3">Uncharacterized protein</fullName>
    </submittedName>
</protein>
<evidence type="ECO:0000313" key="4">
    <source>
        <dbReference type="Proteomes" id="UP000023152"/>
    </source>
</evidence>
<feature type="compositionally biased region" description="Basic residues" evidence="1">
    <location>
        <begin position="1"/>
        <end position="12"/>
    </location>
</feature>
<feature type="compositionally biased region" description="Basic and acidic residues" evidence="1">
    <location>
        <begin position="64"/>
        <end position="74"/>
    </location>
</feature>
<keyword evidence="2" id="KW-0812">Transmembrane</keyword>
<proteinExistence type="predicted"/>
<evidence type="ECO:0000313" key="3">
    <source>
        <dbReference type="EMBL" id="ETO19909.1"/>
    </source>
</evidence>
<keyword evidence="2" id="KW-0472">Membrane</keyword>
<evidence type="ECO:0000256" key="1">
    <source>
        <dbReference type="SAM" id="MobiDB-lite"/>
    </source>
</evidence>
<dbReference type="EMBL" id="ASPP01013171">
    <property type="protein sequence ID" value="ETO19909.1"/>
    <property type="molecule type" value="Genomic_DNA"/>
</dbReference>
<evidence type="ECO:0000256" key="2">
    <source>
        <dbReference type="SAM" id="Phobius"/>
    </source>
</evidence>
<accession>X6N2G3</accession>
<feature type="region of interest" description="Disordered" evidence="1">
    <location>
        <begin position="61"/>
        <end position="119"/>
    </location>
</feature>
<feature type="transmembrane region" description="Helical" evidence="2">
    <location>
        <begin position="30"/>
        <end position="52"/>
    </location>
</feature>
<feature type="non-terminal residue" evidence="3">
    <location>
        <position position="1"/>
    </location>
</feature>
<gene>
    <name evidence="3" type="ORF">RFI_17313</name>
</gene>
<sequence length="178" mass="20187">RLFLKNKNKQHTYRQQQQQKKKKKKIKRNASIVASLIASFIAVTFSVMKILYSEQSTSEQVEMEQEHHQQEANAKKVRATSKESPLPETNTSLPSSPVNRRSTSSFAGSDTAETNATDLVQPEPAPISTMVVMIPGVNGQVEMYQVNPLTSSNLQIANSNNLTVEILFIFFFFFYFFF</sequence>
<keyword evidence="2" id="KW-1133">Transmembrane helix</keyword>
<feature type="transmembrane region" description="Helical" evidence="2">
    <location>
        <begin position="159"/>
        <end position="177"/>
    </location>
</feature>
<dbReference type="AlphaFoldDB" id="X6N2G3"/>
<name>X6N2G3_RETFI</name>
<feature type="region of interest" description="Disordered" evidence="1">
    <location>
        <begin position="1"/>
        <end position="26"/>
    </location>
</feature>